<dbReference type="Gene3D" id="3.40.50.1000">
    <property type="entry name" value="HAD superfamily/HAD-like"/>
    <property type="match status" value="1"/>
</dbReference>
<evidence type="ECO:0000313" key="1">
    <source>
        <dbReference type="EMBL" id="ADI17372.1"/>
    </source>
</evidence>
<dbReference type="GO" id="GO:0008967">
    <property type="term" value="F:phosphoglycolate phosphatase activity"/>
    <property type="evidence" value="ECO:0007669"/>
    <property type="project" value="TreeGrafter"/>
</dbReference>
<dbReference type="PANTHER" id="PTHR43434">
    <property type="entry name" value="PHOSPHOGLYCOLATE PHOSPHATASE"/>
    <property type="match status" value="1"/>
</dbReference>
<dbReference type="GO" id="GO:0006281">
    <property type="term" value="P:DNA repair"/>
    <property type="evidence" value="ECO:0007669"/>
    <property type="project" value="TreeGrafter"/>
</dbReference>
<dbReference type="NCBIfam" id="TIGR01509">
    <property type="entry name" value="HAD-SF-IA-v3"/>
    <property type="match status" value="1"/>
</dbReference>
<name>E0XSI1_9DELT</name>
<dbReference type="AlphaFoldDB" id="E0XSI1"/>
<dbReference type="NCBIfam" id="TIGR01549">
    <property type="entry name" value="HAD-SF-IA-v1"/>
    <property type="match status" value="1"/>
</dbReference>
<dbReference type="GO" id="GO:0005829">
    <property type="term" value="C:cytosol"/>
    <property type="evidence" value="ECO:0007669"/>
    <property type="project" value="TreeGrafter"/>
</dbReference>
<dbReference type="InterPro" id="IPR050155">
    <property type="entry name" value="HAD-like_hydrolase_sf"/>
</dbReference>
<reference evidence="1" key="1">
    <citation type="journal article" date="2011" name="Environ. Microbiol.">
        <title>Time-series analyses of Monterey Bay coastal microbial picoplankton using a 'genome proxy' microarray.</title>
        <authorList>
            <person name="Rich V.I."/>
            <person name="Pham V.D."/>
            <person name="Eppley J."/>
            <person name="Shi Y."/>
            <person name="DeLong E.F."/>
        </authorList>
    </citation>
    <scope>NUCLEOTIDE SEQUENCE</scope>
</reference>
<dbReference type="InterPro" id="IPR023198">
    <property type="entry name" value="PGP-like_dom2"/>
</dbReference>
<dbReference type="InterPro" id="IPR006439">
    <property type="entry name" value="HAD-SF_hydro_IA"/>
</dbReference>
<dbReference type="InterPro" id="IPR036412">
    <property type="entry name" value="HAD-like_sf"/>
</dbReference>
<organism evidence="1">
    <name type="scientific">uncultured delta proteobacterium HF0070_30B07</name>
    <dbReference type="NCBI Taxonomy" id="710826"/>
    <lineage>
        <taxon>Bacteria</taxon>
        <taxon>Deltaproteobacteria</taxon>
        <taxon>environmental samples</taxon>
    </lineage>
</organism>
<dbReference type="InterPro" id="IPR023214">
    <property type="entry name" value="HAD_sf"/>
</dbReference>
<dbReference type="PANTHER" id="PTHR43434:SF1">
    <property type="entry name" value="PHOSPHOGLYCOLATE PHOSPHATASE"/>
    <property type="match status" value="1"/>
</dbReference>
<dbReference type="InterPro" id="IPR041492">
    <property type="entry name" value="HAD_2"/>
</dbReference>
<dbReference type="EMBL" id="GU474862">
    <property type="protein sequence ID" value="ADI17372.1"/>
    <property type="molecule type" value="Genomic_DNA"/>
</dbReference>
<proteinExistence type="predicted"/>
<protein>
    <submittedName>
        <fullName evidence="1">Predicted phosphatases</fullName>
    </submittedName>
</protein>
<dbReference type="SUPFAM" id="SSF56784">
    <property type="entry name" value="HAD-like"/>
    <property type="match status" value="1"/>
</dbReference>
<sequence length="170" mass="19203">MLAQRALPEDQRNESNIRKLHHAFEQDYRDNWGVATKLYPGIVEMLDHLIKRGMKLTILSNKPHEFTLTTAGHFLANWNFQCVFGQREGVPKKPDPAGILEISQELGIPPQNMLYLGDSGVDMKTARAAGCHAIGVTWGFRSQEELLEHGAENLIETPNELLPLIYSLRD</sequence>
<dbReference type="Pfam" id="PF13419">
    <property type="entry name" value="HAD_2"/>
    <property type="match status" value="1"/>
</dbReference>
<dbReference type="Gene3D" id="1.10.150.240">
    <property type="entry name" value="Putative phosphatase, domain 2"/>
    <property type="match status" value="1"/>
</dbReference>
<accession>E0XSI1</accession>